<organism evidence="1 2">
    <name type="scientific">Tropilaelaps mercedesae</name>
    <dbReference type="NCBI Taxonomy" id="418985"/>
    <lineage>
        <taxon>Eukaryota</taxon>
        <taxon>Metazoa</taxon>
        <taxon>Ecdysozoa</taxon>
        <taxon>Arthropoda</taxon>
        <taxon>Chelicerata</taxon>
        <taxon>Arachnida</taxon>
        <taxon>Acari</taxon>
        <taxon>Parasitiformes</taxon>
        <taxon>Mesostigmata</taxon>
        <taxon>Gamasina</taxon>
        <taxon>Dermanyssoidea</taxon>
        <taxon>Laelapidae</taxon>
        <taxon>Tropilaelaps</taxon>
    </lineage>
</organism>
<dbReference type="InParanoid" id="A0A1V9X7D1"/>
<proteinExistence type="predicted"/>
<keyword evidence="2" id="KW-1185">Reference proteome</keyword>
<name>A0A1V9X7D1_9ACAR</name>
<gene>
    <name evidence="1" type="ORF">BIW11_04422</name>
</gene>
<evidence type="ECO:0000313" key="1">
    <source>
        <dbReference type="EMBL" id="OQR69192.1"/>
    </source>
</evidence>
<evidence type="ECO:0000313" key="2">
    <source>
        <dbReference type="Proteomes" id="UP000192247"/>
    </source>
</evidence>
<reference evidence="1 2" key="1">
    <citation type="journal article" date="2017" name="Gigascience">
        <title>Draft genome of the honey bee ectoparasitic mite, Tropilaelaps mercedesae, is shaped by the parasitic life history.</title>
        <authorList>
            <person name="Dong X."/>
            <person name="Armstrong S.D."/>
            <person name="Xia D."/>
            <person name="Makepeace B.L."/>
            <person name="Darby A.C."/>
            <person name="Kadowaki T."/>
        </authorList>
    </citation>
    <scope>NUCLEOTIDE SEQUENCE [LARGE SCALE GENOMIC DNA]</scope>
    <source>
        <strain evidence="1">Wuxi-XJTLU</strain>
    </source>
</reference>
<dbReference type="Proteomes" id="UP000192247">
    <property type="component" value="Unassembled WGS sequence"/>
</dbReference>
<protein>
    <submittedName>
        <fullName evidence="1">Uncharacterized protein</fullName>
    </submittedName>
</protein>
<dbReference type="EMBL" id="MNPL01021887">
    <property type="protein sequence ID" value="OQR69192.1"/>
    <property type="molecule type" value="Genomic_DNA"/>
</dbReference>
<comment type="caution">
    <text evidence="1">The sequence shown here is derived from an EMBL/GenBank/DDBJ whole genome shotgun (WGS) entry which is preliminary data.</text>
</comment>
<accession>A0A1V9X7D1</accession>
<dbReference type="AlphaFoldDB" id="A0A1V9X7D1"/>
<sequence>MPTTIFVGINLWILTSGERLGARPTELKALPIL</sequence>